<sequence>MTIGTVNIAYTIDCNAVLPCYVSVKSMLAHTKTKVDVYIVSDSPLPNKDRATLETLRSENANIEFITIDGTLFNNFPIGGETANAEIPLATYYRLYFPVCFSFDKIIYVDADTMFTDDIALLWQIDLNDSLVAGVPDKKEMQERRKNELGLNRDEQYINAGVQVMNLWEMRKAGLFKQCRQVVNNQRERIIYHDQDLLNLLCRGRIKILPYRWNLLADYLLKEPKEGDDKTRLLKDAQAHPAIIHFAGAIKPWQDRCWHPYQRKWRKYLSDSPYFVSDRTLKERLALIIRGYFYYFCLGPSPYSRPRE</sequence>
<evidence type="ECO:0000256" key="2">
    <source>
        <dbReference type="ARBA" id="ARBA00022679"/>
    </source>
</evidence>
<dbReference type="RefSeq" id="WP_021583781.1">
    <property type="nucleotide sequence ID" value="NZ_AWET01000024.1"/>
</dbReference>
<keyword evidence="3" id="KW-0479">Metal-binding</keyword>
<dbReference type="GO" id="GO:0016757">
    <property type="term" value="F:glycosyltransferase activity"/>
    <property type="evidence" value="ECO:0007669"/>
    <property type="project" value="UniProtKB-KW"/>
</dbReference>
<dbReference type="SUPFAM" id="SSF53448">
    <property type="entry name" value="Nucleotide-diphospho-sugar transferases"/>
    <property type="match status" value="1"/>
</dbReference>
<dbReference type="PATRIC" id="fig|1081904.3.peg.1178"/>
<accession>U2LBG4</accession>
<gene>
    <name evidence="4" type="ORF">HMPREF1218_1522</name>
</gene>
<dbReference type="Pfam" id="PF01501">
    <property type="entry name" value="Glyco_transf_8"/>
    <property type="match status" value="1"/>
</dbReference>
<keyword evidence="1" id="KW-0328">Glycosyltransferase</keyword>
<proteinExistence type="predicted"/>
<dbReference type="InterPro" id="IPR050748">
    <property type="entry name" value="Glycosyltrans_8_dom-fam"/>
</dbReference>
<dbReference type="Gene3D" id="3.90.550.10">
    <property type="entry name" value="Spore Coat Polysaccharide Biosynthesis Protein SpsA, Chain A"/>
    <property type="match status" value="1"/>
</dbReference>
<evidence type="ECO:0000313" key="4">
    <source>
        <dbReference type="EMBL" id="ERK01651.1"/>
    </source>
</evidence>
<dbReference type="InterPro" id="IPR002495">
    <property type="entry name" value="Glyco_trans_8"/>
</dbReference>
<evidence type="ECO:0000256" key="3">
    <source>
        <dbReference type="ARBA" id="ARBA00022723"/>
    </source>
</evidence>
<keyword evidence="2 4" id="KW-0808">Transferase</keyword>
<protein>
    <submittedName>
        <fullName evidence="4">Glycosyltransferase family 8</fullName>
    </submittedName>
</protein>
<dbReference type="EMBL" id="AWET01000024">
    <property type="protein sequence ID" value="ERK01651.1"/>
    <property type="molecule type" value="Genomic_DNA"/>
</dbReference>
<dbReference type="CDD" id="cd04194">
    <property type="entry name" value="GT8_A4GalT_like"/>
    <property type="match status" value="1"/>
</dbReference>
<dbReference type="GO" id="GO:0046872">
    <property type="term" value="F:metal ion binding"/>
    <property type="evidence" value="ECO:0007669"/>
    <property type="project" value="UniProtKB-KW"/>
</dbReference>
<name>U2LBG4_9BACT</name>
<evidence type="ECO:0000313" key="5">
    <source>
        <dbReference type="Proteomes" id="UP000016600"/>
    </source>
</evidence>
<dbReference type="InterPro" id="IPR029044">
    <property type="entry name" value="Nucleotide-diphossugar_trans"/>
</dbReference>
<evidence type="ECO:0000256" key="1">
    <source>
        <dbReference type="ARBA" id="ARBA00022676"/>
    </source>
</evidence>
<dbReference type="PANTHER" id="PTHR13778:SF47">
    <property type="entry name" value="LIPOPOLYSACCHARIDE 1,3-GALACTOSYLTRANSFERASE"/>
    <property type="match status" value="1"/>
</dbReference>
<dbReference type="Proteomes" id="UP000016600">
    <property type="component" value="Unassembled WGS sequence"/>
</dbReference>
<dbReference type="AlphaFoldDB" id="U2LBG4"/>
<organism evidence="4 5">
    <name type="scientific">Hoylesella pleuritidis F0068</name>
    <dbReference type="NCBI Taxonomy" id="1081904"/>
    <lineage>
        <taxon>Bacteria</taxon>
        <taxon>Pseudomonadati</taxon>
        <taxon>Bacteroidota</taxon>
        <taxon>Bacteroidia</taxon>
        <taxon>Bacteroidales</taxon>
        <taxon>Prevotellaceae</taxon>
        <taxon>Hoylesella</taxon>
    </lineage>
</organism>
<reference evidence="4 5" key="1">
    <citation type="submission" date="2013-08" db="EMBL/GenBank/DDBJ databases">
        <authorList>
            <person name="Durkin A.S."/>
            <person name="Haft D.R."/>
            <person name="McCorrison J."/>
            <person name="Torralba M."/>
            <person name="Gillis M."/>
            <person name="Haft D.H."/>
            <person name="Methe B."/>
            <person name="Sutton G."/>
            <person name="Nelson K.E."/>
        </authorList>
    </citation>
    <scope>NUCLEOTIDE SEQUENCE [LARGE SCALE GENOMIC DNA]</scope>
    <source>
        <strain evidence="4 5">F0068</strain>
    </source>
</reference>
<comment type="caution">
    <text evidence="4">The sequence shown here is derived from an EMBL/GenBank/DDBJ whole genome shotgun (WGS) entry which is preliminary data.</text>
</comment>
<dbReference type="PANTHER" id="PTHR13778">
    <property type="entry name" value="GLYCOSYLTRANSFERASE 8 DOMAIN-CONTAINING PROTEIN"/>
    <property type="match status" value="1"/>
</dbReference>
<keyword evidence="5" id="KW-1185">Reference proteome</keyword>